<feature type="signal peptide" evidence="13">
    <location>
        <begin position="1"/>
        <end position="23"/>
    </location>
</feature>
<keyword evidence="16" id="KW-1185">Reference proteome</keyword>
<dbReference type="GO" id="GO:0046872">
    <property type="term" value="F:metal ion binding"/>
    <property type="evidence" value="ECO:0007669"/>
    <property type="project" value="UniProtKB-KW"/>
</dbReference>
<keyword evidence="7" id="KW-1133">Transmembrane helix</keyword>
<dbReference type="CDD" id="cd04216">
    <property type="entry name" value="Phytocyanin"/>
    <property type="match status" value="1"/>
</dbReference>
<protein>
    <recommendedName>
        <fullName evidence="14">Phytocyanin domain-containing protein</fullName>
    </recommendedName>
</protein>
<dbReference type="InterPro" id="IPR008972">
    <property type="entry name" value="Cupredoxin"/>
</dbReference>
<feature type="region of interest" description="Disordered" evidence="12">
    <location>
        <begin position="132"/>
        <end position="156"/>
    </location>
</feature>
<dbReference type="EMBL" id="OX451740">
    <property type="protein sequence ID" value="CAI8613629.1"/>
    <property type="molecule type" value="Genomic_DNA"/>
</dbReference>
<evidence type="ECO:0000256" key="5">
    <source>
        <dbReference type="ARBA" id="ARBA00022729"/>
    </source>
</evidence>
<keyword evidence="6" id="KW-0249">Electron transport</keyword>
<dbReference type="SUPFAM" id="SSF49503">
    <property type="entry name" value="Cupredoxins"/>
    <property type="match status" value="1"/>
</dbReference>
<dbReference type="GO" id="GO:0009610">
    <property type="term" value="P:response to symbiotic fungus"/>
    <property type="evidence" value="ECO:0007669"/>
    <property type="project" value="UniProtKB-ARBA"/>
</dbReference>
<keyword evidence="10" id="KW-1015">Disulfide bond</keyword>
<evidence type="ECO:0000256" key="10">
    <source>
        <dbReference type="ARBA" id="ARBA00023157"/>
    </source>
</evidence>
<evidence type="ECO:0000313" key="15">
    <source>
        <dbReference type="EMBL" id="CAI8613629.1"/>
    </source>
</evidence>
<name>A0AAV1AX24_VICFA</name>
<dbReference type="PANTHER" id="PTHR33021:SF533">
    <property type="entry name" value="PHYTOCYANIN DOMAIN-CONTAINING PROTEIN"/>
    <property type="match status" value="1"/>
</dbReference>
<evidence type="ECO:0000256" key="12">
    <source>
        <dbReference type="SAM" id="MobiDB-lite"/>
    </source>
</evidence>
<dbReference type="Gene3D" id="2.60.40.420">
    <property type="entry name" value="Cupredoxins - blue copper proteins"/>
    <property type="match status" value="1"/>
</dbReference>
<evidence type="ECO:0000256" key="2">
    <source>
        <dbReference type="ARBA" id="ARBA00022448"/>
    </source>
</evidence>
<dbReference type="GO" id="GO:0009055">
    <property type="term" value="F:electron transfer activity"/>
    <property type="evidence" value="ECO:0007669"/>
    <property type="project" value="InterPro"/>
</dbReference>
<evidence type="ECO:0000256" key="8">
    <source>
        <dbReference type="ARBA" id="ARBA00023008"/>
    </source>
</evidence>
<reference evidence="15 16" key="1">
    <citation type="submission" date="2023-01" db="EMBL/GenBank/DDBJ databases">
        <authorList>
            <person name="Kreplak J."/>
        </authorList>
    </citation>
    <scope>NUCLEOTIDE SEQUENCE [LARGE SCALE GENOMIC DNA]</scope>
</reference>
<feature type="compositionally biased region" description="Pro residues" evidence="12">
    <location>
        <begin position="134"/>
        <end position="150"/>
    </location>
</feature>
<evidence type="ECO:0000256" key="4">
    <source>
        <dbReference type="ARBA" id="ARBA00022723"/>
    </source>
</evidence>
<evidence type="ECO:0000256" key="9">
    <source>
        <dbReference type="ARBA" id="ARBA00023136"/>
    </source>
</evidence>
<evidence type="ECO:0000256" key="3">
    <source>
        <dbReference type="ARBA" id="ARBA00022692"/>
    </source>
</evidence>
<keyword evidence="2" id="KW-0813">Transport</keyword>
<evidence type="ECO:0000313" key="16">
    <source>
        <dbReference type="Proteomes" id="UP001157006"/>
    </source>
</evidence>
<dbReference type="PANTHER" id="PTHR33021">
    <property type="entry name" value="BLUE COPPER PROTEIN"/>
    <property type="match status" value="1"/>
</dbReference>
<keyword evidence="4" id="KW-0479">Metal-binding</keyword>
<evidence type="ECO:0000256" key="13">
    <source>
        <dbReference type="SAM" id="SignalP"/>
    </source>
</evidence>
<keyword evidence="11" id="KW-0325">Glycoprotein</keyword>
<gene>
    <name evidence="15" type="ORF">VFH_V089920</name>
</gene>
<keyword evidence="8" id="KW-0186">Copper</keyword>
<dbReference type="FunFam" id="2.60.40.420:FF:000067">
    <property type="entry name" value="Cupredoxin superfamily protein"/>
    <property type="match status" value="1"/>
</dbReference>
<keyword evidence="3" id="KW-0812">Transmembrane</keyword>
<evidence type="ECO:0000256" key="6">
    <source>
        <dbReference type="ARBA" id="ARBA00022982"/>
    </source>
</evidence>
<accession>A0AAV1AX24</accession>
<feature type="domain" description="Phytocyanin" evidence="14">
    <location>
        <begin position="24"/>
        <end position="123"/>
    </location>
</feature>
<comment type="subcellular location">
    <subcellularLocation>
        <location evidence="1">Membrane</location>
        <topology evidence="1">Single-pass type I membrane protein</topology>
    </subcellularLocation>
</comment>
<feature type="chain" id="PRO_5043998761" description="Phytocyanin domain-containing protein" evidence="13">
    <location>
        <begin position="24"/>
        <end position="178"/>
    </location>
</feature>
<sequence length="178" mass="19680">MAHSRAIFLFTIIATIFSTMAVAKDFVVGDEKGWTLGVDYQAWAANKVFRLGDTLTFMYDGDKDNVVRVSGSDFQSCSFPSTAPVLRSGHDTIVLTTYGRRWYISGFTNHCKLGQKLVITVLPPQQLDWSLIPSPSPSPVPAPEAAPTPNAPWTATVPRRSMLPKKLLKMIHRNMIAV</sequence>
<proteinExistence type="predicted"/>
<dbReference type="InterPro" id="IPR039391">
    <property type="entry name" value="Phytocyanin-like"/>
</dbReference>
<organism evidence="15 16">
    <name type="scientific">Vicia faba</name>
    <name type="common">Broad bean</name>
    <name type="synonym">Faba vulgaris</name>
    <dbReference type="NCBI Taxonomy" id="3906"/>
    <lineage>
        <taxon>Eukaryota</taxon>
        <taxon>Viridiplantae</taxon>
        <taxon>Streptophyta</taxon>
        <taxon>Embryophyta</taxon>
        <taxon>Tracheophyta</taxon>
        <taxon>Spermatophyta</taxon>
        <taxon>Magnoliopsida</taxon>
        <taxon>eudicotyledons</taxon>
        <taxon>Gunneridae</taxon>
        <taxon>Pentapetalae</taxon>
        <taxon>rosids</taxon>
        <taxon>fabids</taxon>
        <taxon>Fabales</taxon>
        <taxon>Fabaceae</taxon>
        <taxon>Papilionoideae</taxon>
        <taxon>50 kb inversion clade</taxon>
        <taxon>NPAAA clade</taxon>
        <taxon>Hologalegina</taxon>
        <taxon>IRL clade</taxon>
        <taxon>Fabeae</taxon>
        <taxon>Vicia</taxon>
    </lineage>
</organism>
<dbReference type="PROSITE" id="PS51485">
    <property type="entry name" value="PHYTOCYANIN"/>
    <property type="match status" value="1"/>
</dbReference>
<dbReference type="AlphaFoldDB" id="A0AAV1AX24"/>
<evidence type="ECO:0000259" key="14">
    <source>
        <dbReference type="PROSITE" id="PS51485"/>
    </source>
</evidence>
<dbReference type="Proteomes" id="UP001157006">
    <property type="component" value="Chromosome 5"/>
</dbReference>
<evidence type="ECO:0000256" key="7">
    <source>
        <dbReference type="ARBA" id="ARBA00022989"/>
    </source>
</evidence>
<dbReference type="InterPro" id="IPR003245">
    <property type="entry name" value="Phytocyanin_dom"/>
</dbReference>
<dbReference type="GO" id="GO:0005886">
    <property type="term" value="C:plasma membrane"/>
    <property type="evidence" value="ECO:0007669"/>
    <property type="project" value="TreeGrafter"/>
</dbReference>
<keyword evidence="9" id="KW-0472">Membrane</keyword>
<dbReference type="Pfam" id="PF02298">
    <property type="entry name" value="Cu_bind_like"/>
    <property type="match status" value="1"/>
</dbReference>
<evidence type="ECO:0000256" key="1">
    <source>
        <dbReference type="ARBA" id="ARBA00004479"/>
    </source>
</evidence>
<keyword evidence="5 13" id="KW-0732">Signal</keyword>
<evidence type="ECO:0000256" key="11">
    <source>
        <dbReference type="ARBA" id="ARBA00023180"/>
    </source>
</evidence>